<dbReference type="OrthoDB" id="72791at2"/>
<name>A0A318S770_9DEIO</name>
<keyword evidence="3 6" id="KW-0812">Transmembrane</keyword>
<feature type="transmembrane region" description="Helical" evidence="6">
    <location>
        <begin position="35"/>
        <end position="59"/>
    </location>
</feature>
<proteinExistence type="inferred from homology"/>
<dbReference type="PANTHER" id="PTHR21346:SF10">
    <property type="entry name" value="TRANSMEMBRANE PROTEIN"/>
    <property type="match status" value="1"/>
</dbReference>
<comment type="subcellular location">
    <subcellularLocation>
        <location evidence="1">Membrane</location>
    </subcellularLocation>
</comment>
<keyword evidence="4 6" id="KW-1133">Transmembrane helix</keyword>
<keyword evidence="8" id="KW-1185">Reference proteome</keyword>
<evidence type="ECO:0000256" key="6">
    <source>
        <dbReference type="SAM" id="Phobius"/>
    </source>
</evidence>
<gene>
    <name evidence="7" type="ORF">DES52_10866</name>
</gene>
<evidence type="ECO:0000313" key="8">
    <source>
        <dbReference type="Proteomes" id="UP000248326"/>
    </source>
</evidence>
<accession>A0A318S770</accession>
<organism evidence="7 8">
    <name type="scientific">Deinococcus yavapaiensis KR-236</name>
    <dbReference type="NCBI Taxonomy" id="694435"/>
    <lineage>
        <taxon>Bacteria</taxon>
        <taxon>Thermotogati</taxon>
        <taxon>Deinococcota</taxon>
        <taxon>Deinococci</taxon>
        <taxon>Deinococcales</taxon>
        <taxon>Deinococcaceae</taxon>
        <taxon>Deinococcus</taxon>
    </lineage>
</organism>
<dbReference type="RefSeq" id="WP_110886903.1">
    <property type="nucleotide sequence ID" value="NZ_QJSX01000008.1"/>
</dbReference>
<dbReference type="EMBL" id="QJSX01000008">
    <property type="protein sequence ID" value="PYE53537.1"/>
    <property type="molecule type" value="Genomic_DNA"/>
</dbReference>
<comment type="similarity">
    <text evidence="2">Belongs to the FUN14 family.</text>
</comment>
<reference evidence="7 8" key="1">
    <citation type="submission" date="2018-06" db="EMBL/GenBank/DDBJ databases">
        <title>Genomic Encyclopedia of Type Strains, Phase IV (KMG-IV): sequencing the most valuable type-strain genomes for metagenomic binning, comparative biology and taxonomic classification.</title>
        <authorList>
            <person name="Goeker M."/>
        </authorList>
    </citation>
    <scope>NUCLEOTIDE SEQUENCE [LARGE SCALE GENOMIC DNA]</scope>
    <source>
        <strain evidence="7 8">DSM 18048</strain>
    </source>
</reference>
<evidence type="ECO:0000256" key="3">
    <source>
        <dbReference type="ARBA" id="ARBA00022692"/>
    </source>
</evidence>
<protein>
    <submittedName>
        <fullName evidence="7">Putative membrane protein (Fun14 family)</fullName>
    </submittedName>
</protein>
<evidence type="ECO:0000256" key="4">
    <source>
        <dbReference type="ARBA" id="ARBA00022989"/>
    </source>
</evidence>
<keyword evidence="5 6" id="KW-0472">Membrane</keyword>
<dbReference type="InterPro" id="IPR007014">
    <property type="entry name" value="FUN14"/>
</dbReference>
<sequence length="106" mass="11157">MNAVDVITPLLPDLSLGGLLGFCAGFAIKKASRVLILVVGVVFVLVQILAYYGIITVHWTKVQELAEPVLRTGAEDGGAWALEVLRANLPFGGAFVAGLLLGLRAK</sequence>
<evidence type="ECO:0000313" key="7">
    <source>
        <dbReference type="EMBL" id="PYE53537.1"/>
    </source>
</evidence>
<dbReference type="AlphaFoldDB" id="A0A318S770"/>
<feature type="transmembrane region" description="Helical" evidence="6">
    <location>
        <begin position="6"/>
        <end position="28"/>
    </location>
</feature>
<evidence type="ECO:0000256" key="2">
    <source>
        <dbReference type="ARBA" id="ARBA00009160"/>
    </source>
</evidence>
<evidence type="ECO:0000256" key="5">
    <source>
        <dbReference type="ARBA" id="ARBA00023136"/>
    </source>
</evidence>
<dbReference type="Pfam" id="PF04930">
    <property type="entry name" value="FUN14"/>
    <property type="match status" value="1"/>
</dbReference>
<dbReference type="PANTHER" id="PTHR21346">
    <property type="entry name" value="FUN14 DOMAIN CONTAINING"/>
    <property type="match status" value="1"/>
</dbReference>
<dbReference type="GO" id="GO:0016020">
    <property type="term" value="C:membrane"/>
    <property type="evidence" value="ECO:0007669"/>
    <property type="project" value="UniProtKB-SubCell"/>
</dbReference>
<comment type="caution">
    <text evidence="7">The sequence shown here is derived from an EMBL/GenBank/DDBJ whole genome shotgun (WGS) entry which is preliminary data.</text>
</comment>
<feature type="transmembrane region" description="Helical" evidence="6">
    <location>
        <begin position="79"/>
        <end position="103"/>
    </location>
</feature>
<dbReference type="Proteomes" id="UP000248326">
    <property type="component" value="Unassembled WGS sequence"/>
</dbReference>
<evidence type="ECO:0000256" key="1">
    <source>
        <dbReference type="ARBA" id="ARBA00004370"/>
    </source>
</evidence>